<dbReference type="AlphaFoldDB" id="A0A022S264"/>
<keyword evidence="3" id="KW-1185">Reference proteome</keyword>
<evidence type="ECO:0000313" key="3">
    <source>
        <dbReference type="Proteomes" id="UP000030748"/>
    </source>
</evidence>
<proteinExistence type="predicted"/>
<evidence type="ECO:0000313" key="2">
    <source>
        <dbReference type="EMBL" id="EYU45953.1"/>
    </source>
</evidence>
<dbReference type="PANTHER" id="PTHR33912">
    <property type="entry name" value="OS01G0939400 PROTEIN"/>
    <property type="match status" value="1"/>
</dbReference>
<dbReference type="PANTHER" id="PTHR33912:SF5">
    <property type="entry name" value="F22G5.17"/>
    <property type="match status" value="1"/>
</dbReference>
<sequence length="133" mass="14740">MFICFFFDRKRFHLMERSKKEHNSNKKTRKNKLPSSTATRMQKQAPPALKVNTKVLRVEIDPSAAPNAIPLLSPLFLSPVAAAEEEEMNGKGKELAAGGGNEVISKGWKFAAAVEPLKMDALLQSECMLVNNI</sequence>
<organism evidence="2 3">
    <name type="scientific">Erythranthe guttata</name>
    <name type="common">Yellow monkey flower</name>
    <name type="synonym">Mimulus guttatus</name>
    <dbReference type="NCBI Taxonomy" id="4155"/>
    <lineage>
        <taxon>Eukaryota</taxon>
        <taxon>Viridiplantae</taxon>
        <taxon>Streptophyta</taxon>
        <taxon>Embryophyta</taxon>
        <taxon>Tracheophyta</taxon>
        <taxon>Spermatophyta</taxon>
        <taxon>Magnoliopsida</taxon>
        <taxon>eudicotyledons</taxon>
        <taxon>Gunneridae</taxon>
        <taxon>Pentapetalae</taxon>
        <taxon>asterids</taxon>
        <taxon>lamiids</taxon>
        <taxon>Lamiales</taxon>
        <taxon>Phrymaceae</taxon>
        <taxon>Erythranthe</taxon>
    </lineage>
</organism>
<feature type="compositionally biased region" description="Polar residues" evidence="1">
    <location>
        <begin position="33"/>
        <end position="42"/>
    </location>
</feature>
<gene>
    <name evidence="2" type="ORF">MIMGU_mgv1a016146mg</name>
</gene>
<accession>A0A022S264</accession>
<dbReference type="EMBL" id="KI630171">
    <property type="protein sequence ID" value="EYU45953.1"/>
    <property type="molecule type" value="Genomic_DNA"/>
</dbReference>
<name>A0A022S264_ERYGU</name>
<evidence type="ECO:0000256" key="1">
    <source>
        <dbReference type="SAM" id="MobiDB-lite"/>
    </source>
</evidence>
<dbReference type="InterPro" id="IPR040381">
    <property type="entry name" value="At4g14450-like"/>
</dbReference>
<protein>
    <submittedName>
        <fullName evidence="2">Uncharacterized protein</fullName>
    </submittedName>
</protein>
<feature type="region of interest" description="Disordered" evidence="1">
    <location>
        <begin position="17"/>
        <end position="46"/>
    </location>
</feature>
<dbReference type="Proteomes" id="UP000030748">
    <property type="component" value="Unassembled WGS sequence"/>
</dbReference>
<reference evidence="2 3" key="1">
    <citation type="journal article" date="2013" name="Proc. Natl. Acad. Sci. U.S.A.">
        <title>Fine-scale variation in meiotic recombination in Mimulus inferred from population shotgun sequencing.</title>
        <authorList>
            <person name="Hellsten U."/>
            <person name="Wright K.M."/>
            <person name="Jenkins J."/>
            <person name="Shu S."/>
            <person name="Yuan Y."/>
            <person name="Wessler S.R."/>
            <person name="Schmutz J."/>
            <person name="Willis J.H."/>
            <person name="Rokhsar D.S."/>
        </authorList>
    </citation>
    <scope>NUCLEOTIDE SEQUENCE [LARGE SCALE GENOMIC DNA]</scope>
    <source>
        <strain evidence="3">cv. DUN x IM62</strain>
    </source>
</reference>